<evidence type="ECO:0000256" key="3">
    <source>
        <dbReference type="ARBA" id="ARBA00022679"/>
    </source>
</evidence>
<sequence length="309" mass="34062">MKSDAPNIDFEPVPETEARARISVVVLTYNRCAQVLETLSRLCALPEQPRVVVVDNGSTDGTPQQIAECFPDVTLIIAQTNLGAAGRNVGVSSVTTEYVAFCDDDTWWHAGSLQRAVQLLDSAPRVGVLNARILVNDAGETDDTCQLMARSPLDAAGLPGPSLIGYMAGACVFRTLLYRQIGGYEPRLFIGGEEELVALDVLASGFAIVYADELVLHHHPSPIRDSSLRRRLLARNAAWVAWMRLPWREAWNTTRVAIKIIRREGTFPRDAFSLFAALPWALARRRAIPDDVARMRGAVHLAERTYARS</sequence>
<dbReference type="RefSeq" id="WP_062172497.1">
    <property type="nucleotide sequence ID" value="NZ_MSRG01000063.1"/>
</dbReference>
<proteinExistence type="inferred from homology"/>
<dbReference type="SUPFAM" id="SSF53448">
    <property type="entry name" value="Nucleotide-diphospho-sugar transferases"/>
    <property type="match status" value="1"/>
</dbReference>
<organism evidence="5 6">
    <name type="scientific">Caballeronia sordidicola</name>
    <name type="common">Burkholderia sordidicola</name>
    <dbReference type="NCBI Taxonomy" id="196367"/>
    <lineage>
        <taxon>Bacteria</taxon>
        <taxon>Pseudomonadati</taxon>
        <taxon>Pseudomonadota</taxon>
        <taxon>Betaproteobacteria</taxon>
        <taxon>Burkholderiales</taxon>
        <taxon>Burkholderiaceae</taxon>
        <taxon>Caballeronia</taxon>
    </lineage>
</organism>
<dbReference type="PANTHER" id="PTHR43179:SF12">
    <property type="entry name" value="GALACTOFURANOSYLTRANSFERASE GLFT2"/>
    <property type="match status" value="1"/>
</dbReference>
<evidence type="ECO:0000313" key="6">
    <source>
        <dbReference type="Proteomes" id="UP000195221"/>
    </source>
</evidence>
<dbReference type="PANTHER" id="PTHR43179">
    <property type="entry name" value="RHAMNOSYLTRANSFERASE WBBL"/>
    <property type="match status" value="1"/>
</dbReference>
<feature type="domain" description="Glycosyltransferase 2-like" evidence="4">
    <location>
        <begin position="23"/>
        <end position="145"/>
    </location>
</feature>
<comment type="similarity">
    <text evidence="1">Belongs to the glycosyltransferase 2 family.</text>
</comment>
<dbReference type="Pfam" id="PF00535">
    <property type="entry name" value="Glycos_transf_2"/>
    <property type="match status" value="1"/>
</dbReference>
<gene>
    <name evidence="5" type="ORF">PAMC26577_09030</name>
</gene>
<dbReference type="InterPro" id="IPR029044">
    <property type="entry name" value="Nucleotide-diphossugar_trans"/>
</dbReference>
<dbReference type="Proteomes" id="UP000195221">
    <property type="component" value="Unassembled WGS sequence"/>
</dbReference>
<dbReference type="AlphaFoldDB" id="A0A242N086"/>
<evidence type="ECO:0000313" key="5">
    <source>
        <dbReference type="EMBL" id="OTP77098.1"/>
    </source>
</evidence>
<comment type="caution">
    <text evidence="5">The sequence shown here is derived from an EMBL/GenBank/DDBJ whole genome shotgun (WGS) entry which is preliminary data.</text>
</comment>
<keyword evidence="2" id="KW-0328">Glycosyltransferase</keyword>
<dbReference type="InterPro" id="IPR001173">
    <property type="entry name" value="Glyco_trans_2-like"/>
</dbReference>
<reference evidence="5 6" key="1">
    <citation type="submission" date="2017-03" db="EMBL/GenBank/DDBJ databases">
        <title>Genome analysis of strain PAMC 26577.</title>
        <authorList>
            <person name="Oh H.-M."/>
            <person name="Yang J.-A."/>
        </authorList>
    </citation>
    <scope>NUCLEOTIDE SEQUENCE [LARGE SCALE GENOMIC DNA]</scope>
    <source>
        <strain evidence="5 6">PAMC 26577</strain>
    </source>
</reference>
<name>A0A242N086_CABSO</name>
<keyword evidence="3 5" id="KW-0808">Transferase</keyword>
<dbReference type="GO" id="GO:0016757">
    <property type="term" value="F:glycosyltransferase activity"/>
    <property type="evidence" value="ECO:0007669"/>
    <property type="project" value="UniProtKB-KW"/>
</dbReference>
<dbReference type="EMBL" id="NBTZ01000033">
    <property type="protein sequence ID" value="OTP77098.1"/>
    <property type="molecule type" value="Genomic_DNA"/>
</dbReference>
<evidence type="ECO:0000256" key="1">
    <source>
        <dbReference type="ARBA" id="ARBA00006739"/>
    </source>
</evidence>
<dbReference type="Gene3D" id="3.90.550.10">
    <property type="entry name" value="Spore Coat Polysaccharide Biosynthesis Protein SpsA, Chain A"/>
    <property type="match status" value="1"/>
</dbReference>
<protein>
    <submittedName>
        <fullName evidence="5">Glycosyl transferase, family 2</fullName>
    </submittedName>
</protein>
<accession>A0A242N086</accession>
<evidence type="ECO:0000256" key="2">
    <source>
        <dbReference type="ARBA" id="ARBA00022676"/>
    </source>
</evidence>
<evidence type="ECO:0000259" key="4">
    <source>
        <dbReference type="Pfam" id="PF00535"/>
    </source>
</evidence>